<dbReference type="InterPro" id="IPR016292">
    <property type="entry name" value="Epoxide_hydrolase"/>
</dbReference>
<evidence type="ECO:0000259" key="5">
    <source>
        <dbReference type="Pfam" id="PF06441"/>
    </source>
</evidence>
<dbReference type="InterPro" id="IPR000639">
    <property type="entry name" value="Epox_hydrolase-like"/>
</dbReference>
<evidence type="ECO:0000313" key="7">
    <source>
        <dbReference type="Proteomes" id="UP001172681"/>
    </source>
</evidence>
<dbReference type="PIRSF" id="PIRSF001112">
    <property type="entry name" value="Epoxide_hydrolase"/>
    <property type="match status" value="1"/>
</dbReference>
<feature type="active site" description="Proton donor" evidence="4">
    <location>
        <position position="323"/>
    </location>
</feature>
<evidence type="ECO:0000256" key="2">
    <source>
        <dbReference type="ARBA" id="ARBA00022797"/>
    </source>
</evidence>
<evidence type="ECO:0000256" key="3">
    <source>
        <dbReference type="ARBA" id="ARBA00022801"/>
    </source>
</evidence>
<keyword evidence="2" id="KW-0058">Aromatic hydrocarbons catabolism</keyword>
<dbReference type="SUPFAM" id="SSF53474">
    <property type="entry name" value="alpha/beta-Hydrolases"/>
    <property type="match status" value="1"/>
</dbReference>
<dbReference type="InterPro" id="IPR029058">
    <property type="entry name" value="AB_hydrolase_fold"/>
</dbReference>
<sequence>MTTPDITPFKISIPDTVLERIRSKLSISLDDDDLPVEVEEGDQWTRGTPNSEIHRLAKYWRDEFDWRKVETRLNTELPQFTTKIEVDGFGTFDIHFVHARTEVPKNAAIPLIFVHGWPGSFLEVSKILPLLLEDESGQEPRFHVVAPSLVNFGFSQGCVKPGFGVEQHAEMCHKLMLKLGYDQYVTQGGDLGYFVTRIMALKYPVHIQAQHINMAIPAEPTSTSHPDLFAKCQSTPLNDWEKAAAERTVHTLRTGMGYYNIQATKTQTIAIAVTASPLGLLAWIYEKLHDWTDGYPWTEEEVLTWVCIYAYSTAGAAASMRIYYEETNQKGGGSSVVTAQRDTGKTVKIGVSQFPAELTPPRELWLHTLGNVVYIKQHARGGHLAAWEVPELLVDDVRGTFRGR</sequence>
<feature type="domain" description="Epoxide hydrolase N-terminal" evidence="5">
    <location>
        <begin position="6"/>
        <end position="124"/>
    </location>
</feature>
<dbReference type="PRINTS" id="PR00412">
    <property type="entry name" value="EPOXHYDRLASE"/>
</dbReference>
<reference evidence="6" key="1">
    <citation type="submission" date="2022-10" db="EMBL/GenBank/DDBJ databases">
        <title>Culturing micro-colonial fungi from biological soil crusts in the Mojave desert and describing Neophaeococcomyces mojavensis, and introducing the new genera and species Taxawa tesnikishii.</title>
        <authorList>
            <person name="Kurbessoian T."/>
            <person name="Stajich J.E."/>
        </authorList>
    </citation>
    <scope>NUCLEOTIDE SEQUENCE</scope>
    <source>
        <strain evidence="6">TK_35</strain>
    </source>
</reference>
<feature type="active site" description="Nucleophile" evidence="4">
    <location>
        <position position="190"/>
    </location>
</feature>
<protein>
    <recommendedName>
        <fullName evidence="5">Epoxide hydrolase N-terminal domain-containing protein</fullName>
    </recommendedName>
</protein>
<name>A0AA39CVS1_9EURO</name>
<dbReference type="PANTHER" id="PTHR21661:SF35">
    <property type="entry name" value="EPOXIDE HYDROLASE"/>
    <property type="match status" value="1"/>
</dbReference>
<comment type="similarity">
    <text evidence="1">Belongs to the peptidase S33 family.</text>
</comment>
<dbReference type="Gene3D" id="3.40.50.1820">
    <property type="entry name" value="alpha/beta hydrolase"/>
    <property type="match status" value="1"/>
</dbReference>
<dbReference type="Proteomes" id="UP001172681">
    <property type="component" value="Unassembled WGS sequence"/>
</dbReference>
<dbReference type="GO" id="GO:0004301">
    <property type="term" value="F:epoxide hydrolase activity"/>
    <property type="evidence" value="ECO:0007669"/>
    <property type="project" value="TreeGrafter"/>
</dbReference>
<keyword evidence="7" id="KW-1185">Reference proteome</keyword>
<dbReference type="InterPro" id="IPR010497">
    <property type="entry name" value="Epoxide_hydro_N"/>
</dbReference>
<gene>
    <name evidence="6" type="ORF">H2204_008481</name>
</gene>
<dbReference type="GO" id="GO:0097176">
    <property type="term" value="P:epoxide metabolic process"/>
    <property type="evidence" value="ECO:0007669"/>
    <property type="project" value="TreeGrafter"/>
</dbReference>
<proteinExistence type="inferred from homology"/>
<dbReference type="Pfam" id="PF06441">
    <property type="entry name" value="EHN"/>
    <property type="match status" value="1"/>
</dbReference>
<dbReference type="AlphaFoldDB" id="A0AA39CVS1"/>
<organism evidence="6 7">
    <name type="scientific">Knufia peltigerae</name>
    <dbReference type="NCBI Taxonomy" id="1002370"/>
    <lineage>
        <taxon>Eukaryota</taxon>
        <taxon>Fungi</taxon>
        <taxon>Dikarya</taxon>
        <taxon>Ascomycota</taxon>
        <taxon>Pezizomycotina</taxon>
        <taxon>Eurotiomycetes</taxon>
        <taxon>Chaetothyriomycetidae</taxon>
        <taxon>Chaetothyriales</taxon>
        <taxon>Trichomeriaceae</taxon>
        <taxon>Knufia</taxon>
    </lineage>
</organism>
<keyword evidence="3" id="KW-0378">Hydrolase</keyword>
<accession>A0AA39CVS1</accession>
<evidence type="ECO:0000313" key="6">
    <source>
        <dbReference type="EMBL" id="KAJ9630263.1"/>
    </source>
</evidence>
<evidence type="ECO:0000256" key="4">
    <source>
        <dbReference type="PIRSR" id="PIRSR001112-1"/>
    </source>
</evidence>
<comment type="caution">
    <text evidence="6">The sequence shown here is derived from an EMBL/GenBank/DDBJ whole genome shotgun (WGS) entry which is preliminary data.</text>
</comment>
<evidence type="ECO:0000256" key="1">
    <source>
        <dbReference type="ARBA" id="ARBA00010088"/>
    </source>
</evidence>
<feature type="active site" description="Proton acceptor" evidence="4">
    <location>
        <position position="383"/>
    </location>
</feature>
<dbReference type="EMBL" id="JAPDRN010000062">
    <property type="protein sequence ID" value="KAJ9630263.1"/>
    <property type="molecule type" value="Genomic_DNA"/>
</dbReference>
<dbReference type="PANTHER" id="PTHR21661">
    <property type="entry name" value="EPOXIDE HYDROLASE 1-RELATED"/>
    <property type="match status" value="1"/>
</dbReference>